<dbReference type="InterPro" id="IPR001128">
    <property type="entry name" value="Cyt_P450"/>
</dbReference>
<dbReference type="PRINTS" id="PR00463">
    <property type="entry name" value="EP450I"/>
</dbReference>
<dbReference type="Gene3D" id="1.10.630.10">
    <property type="entry name" value="Cytochrome P450"/>
    <property type="match status" value="2"/>
</dbReference>
<evidence type="ECO:0000256" key="4">
    <source>
        <dbReference type="ARBA" id="ARBA00022723"/>
    </source>
</evidence>
<dbReference type="EMBL" id="JAHUTJ010028513">
    <property type="protein sequence ID" value="MED6275674.1"/>
    <property type="molecule type" value="Genomic_DNA"/>
</dbReference>
<keyword evidence="4 6" id="KW-0479">Metal-binding</keyword>
<evidence type="ECO:0000256" key="1">
    <source>
        <dbReference type="ARBA" id="ARBA00001971"/>
    </source>
</evidence>
<comment type="similarity">
    <text evidence="2 6">Belongs to the cytochrome P450 family.</text>
</comment>
<evidence type="ECO:0000256" key="3">
    <source>
        <dbReference type="ARBA" id="ARBA00022617"/>
    </source>
</evidence>
<evidence type="ECO:0000313" key="8">
    <source>
        <dbReference type="Proteomes" id="UP001352852"/>
    </source>
</evidence>
<dbReference type="PROSITE" id="PS00086">
    <property type="entry name" value="CYTOCHROME_P450"/>
    <property type="match status" value="1"/>
</dbReference>
<accession>A0ABU7DKU2</accession>
<dbReference type="InterPro" id="IPR002401">
    <property type="entry name" value="Cyt_P450_E_grp-I"/>
</dbReference>
<dbReference type="SUPFAM" id="SSF48264">
    <property type="entry name" value="Cytochrome P450"/>
    <property type="match status" value="2"/>
</dbReference>
<evidence type="ECO:0000313" key="7">
    <source>
        <dbReference type="EMBL" id="MED6275674.1"/>
    </source>
</evidence>
<dbReference type="Proteomes" id="UP001352852">
    <property type="component" value="Unassembled WGS sequence"/>
</dbReference>
<evidence type="ECO:0000256" key="5">
    <source>
        <dbReference type="ARBA" id="ARBA00023004"/>
    </source>
</evidence>
<proteinExistence type="inferred from homology"/>
<keyword evidence="8" id="KW-1185">Reference proteome</keyword>
<comment type="cofactor">
    <cofactor evidence="1">
        <name>heme</name>
        <dbReference type="ChEBI" id="CHEBI:30413"/>
    </cofactor>
</comment>
<dbReference type="PANTHER" id="PTHR24300">
    <property type="entry name" value="CYTOCHROME P450 508A4-RELATED"/>
    <property type="match status" value="1"/>
</dbReference>
<protein>
    <recommendedName>
        <fullName evidence="9">Cytochrome P450</fullName>
    </recommendedName>
</protein>
<reference evidence="7 8" key="1">
    <citation type="submission" date="2021-06" db="EMBL/GenBank/DDBJ databases">
        <authorList>
            <person name="Palmer J.M."/>
        </authorList>
    </citation>
    <scope>NUCLEOTIDE SEQUENCE [LARGE SCALE GENOMIC DNA]</scope>
    <source>
        <strain evidence="7 8">CL_MEX2019</strain>
        <tissue evidence="7">Muscle</tissue>
    </source>
</reference>
<feature type="non-terminal residue" evidence="7">
    <location>
        <position position="367"/>
    </location>
</feature>
<comment type="caution">
    <text evidence="7">The sequence shown here is derived from an EMBL/GenBank/DDBJ whole genome shotgun (WGS) entry which is preliminary data.</text>
</comment>
<keyword evidence="6" id="KW-0560">Oxidoreductase</keyword>
<dbReference type="PANTHER" id="PTHR24300:SF309">
    <property type="entry name" value="CYTOCHROME P450-RELATED"/>
    <property type="match status" value="1"/>
</dbReference>
<dbReference type="InterPro" id="IPR017972">
    <property type="entry name" value="Cyt_P450_CS"/>
</dbReference>
<keyword evidence="6" id="KW-0503">Monooxygenase</keyword>
<evidence type="ECO:0000256" key="2">
    <source>
        <dbReference type="ARBA" id="ARBA00010617"/>
    </source>
</evidence>
<evidence type="ECO:0008006" key="9">
    <source>
        <dbReference type="Google" id="ProtNLM"/>
    </source>
</evidence>
<keyword evidence="5 6" id="KW-0408">Iron</keyword>
<dbReference type="Pfam" id="PF00067">
    <property type="entry name" value="p450"/>
    <property type="match status" value="1"/>
</dbReference>
<dbReference type="InterPro" id="IPR036396">
    <property type="entry name" value="Cyt_P450_sf"/>
</dbReference>
<dbReference type="InterPro" id="IPR050182">
    <property type="entry name" value="Cytochrome_P450_fam2"/>
</dbReference>
<keyword evidence="3 6" id="KW-0349">Heme</keyword>
<evidence type="ECO:0000256" key="6">
    <source>
        <dbReference type="RuleBase" id="RU000461"/>
    </source>
</evidence>
<sequence>MLHYPNIQEKVQAELDRVIGQSRQPTMDDRPNLPYTDAVIHEVQRMGNIVPMGFPKMASKDTTLGGYFIPKGTYASTILASVLFDENEWATPNVFNPEHFLDSEGKFVKRDCFLPFSAGKRACLGEHLARMELFLFFATLLQRFTFAPVPGEMTNLKGGLFLSNGEKWKKQRRFALSTLRNFGLGKNILEQSICEEIRYLQEEIESEKGKLFSPAGLFNNAVSNIICQLVMGKRYDYTDHRFQTMLKYMSEVVWLEGSIWGELYQAFPSVMKYLPGPHNKIFTIYTRIQHFLYEEIEKHRKDLDHNNPRDYIDTFLIEMESQNESNLGFTECNLAFCSLDLFLAGTETTATTLLWALIFLIKNPNVQ</sequence>
<name>A0ABU7DKU2_9TELE</name>
<organism evidence="7 8">
    <name type="scientific">Characodon lateralis</name>
    <dbReference type="NCBI Taxonomy" id="208331"/>
    <lineage>
        <taxon>Eukaryota</taxon>
        <taxon>Metazoa</taxon>
        <taxon>Chordata</taxon>
        <taxon>Craniata</taxon>
        <taxon>Vertebrata</taxon>
        <taxon>Euteleostomi</taxon>
        <taxon>Actinopterygii</taxon>
        <taxon>Neopterygii</taxon>
        <taxon>Teleostei</taxon>
        <taxon>Neoteleostei</taxon>
        <taxon>Acanthomorphata</taxon>
        <taxon>Ovalentaria</taxon>
        <taxon>Atherinomorphae</taxon>
        <taxon>Cyprinodontiformes</taxon>
        <taxon>Goodeidae</taxon>
        <taxon>Characodon</taxon>
    </lineage>
</organism>
<gene>
    <name evidence="7" type="ORF">CHARACLAT_028821</name>
</gene>
<dbReference type="PRINTS" id="PR00385">
    <property type="entry name" value="P450"/>
</dbReference>